<proteinExistence type="predicted"/>
<reference evidence="2" key="2">
    <citation type="journal article" date="2014" name="ISME J.">
        <title>Microbial stratification in low pH oxic and suboxic macroscopic growths along an acid mine drainage.</title>
        <authorList>
            <person name="Mendez-Garcia C."/>
            <person name="Mesa V."/>
            <person name="Sprenger R.R."/>
            <person name="Richter M."/>
            <person name="Diez M.S."/>
            <person name="Solano J."/>
            <person name="Bargiela R."/>
            <person name="Golyshina O.V."/>
            <person name="Manteca A."/>
            <person name="Ramos J.L."/>
            <person name="Gallego J.R."/>
            <person name="Llorente I."/>
            <person name="Martins Dos Santos V.A."/>
            <person name="Jensen O.N."/>
            <person name="Pelaez A.I."/>
            <person name="Sanchez J."/>
            <person name="Ferrer M."/>
        </authorList>
    </citation>
    <scope>NUCLEOTIDE SEQUENCE</scope>
</reference>
<name>T0ZD26_9ZZZZ</name>
<dbReference type="AlphaFoldDB" id="T0ZD26"/>
<dbReference type="InterPro" id="IPR010985">
    <property type="entry name" value="Ribbon_hlx_hlx"/>
</dbReference>
<evidence type="ECO:0000259" key="1">
    <source>
        <dbReference type="Pfam" id="PF05713"/>
    </source>
</evidence>
<dbReference type="InterPro" id="IPR008687">
    <property type="entry name" value="MobC"/>
</dbReference>
<dbReference type="Pfam" id="PF05713">
    <property type="entry name" value="MobC"/>
    <property type="match status" value="1"/>
</dbReference>
<organism evidence="2">
    <name type="scientific">mine drainage metagenome</name>
    <dbReference type="NCBI Taxonomy" id="410659"/>
    <lineage>
        <taxon>unclassified sequences</taxon>
        <taxon>metagenomes</taxon>
        <taxon>ecological metagenomes</taxon>
    </lineage>
</organism>
<gene>
    <name evidence="2" type="ORF">B1A_21574</name>
</gene>
<reference evidence="2" key="1">
    <citation type="submission" date="2013-08" db="EMBL/GenBank/DDBJ databases">
        <authorList>
            <person name="Mendez C."/>
            <person name="Richter M."/>
            <person name="Ferrer M."/>
            <person name="Sanchez J."/>
        </authorList>
    </citation>
    <scope>NUCLEOTIDE SEQUENCE</scope>
</reference>
<feature type="domain" description="Bacterial mobilisation" evidence="1">
    <location>
        <begin position="64"/>
        <end position="103"/>
    </location>
</feature>
<evidence type="ECO:0000313" key="2">
    <source>
        <dbReference type="EMBL" id="EQD27710.1"/>
    </source>
</evidence>
<sequence>MTARLTFRLPETVAEEWRQRADRAGLSVSDFVRAAVDAHQATGIASPGKRRTRRNNTPADPELVRQLAWMGNNINQLARWVNTNKSGIEAVELLAHLNALSRSFSFLLPQQAKRAGGSDAD</sequence>
<comment type="caution">
    <text evidence="2">The sequence shown here is derived from an EMBL/GenBank/DDBJ whole genome shotgun (WGS) entry which is preliminary data.</text>
</comment>
<accession>T0ZD26</accession>
<dbReference type="GO" id="GO:0006355">
    <property type="term" value="P:regulation of DNA-templated transcription"/>
    <property type="evidence" value="ECO:0007669"/>
    <property type="project" value="InterPro"/>
</dbReference>
<dbReference type="SUPFAM" id="SSF47598">
    <property type="entry name" value="Ribbon-helix-helix"/>
    <property type="match status" value="1"/>
</dbReference>
<protein>
    <submittedName>
        <fullName evidence="2">Mobilization protein</fullName>
    </submittedName>
</protein>
<dbReference type="EMBL" id="AUZX01015944">
    <property type="protein sequence ID" value="EQD27710.1"/>
    <property type="molecule type" value="Genomic_DNA"/>
</dbReference>